<reference evidence="10" key="1">
    <citation type="submission" date="2016-10" db="EMBL/GenBank/DDBJ databases">
        <authorList>
            <person name="Varghese N."/>
            <person name="Submissions S."/>
        </authorList>
    </citation>
    <scope>NUCLEOTIDE SEQUENCE [LARGE SCALE GENOMIC DNA]</scope>
    <source>
        <strain evidence="10">DSM 18168</strain>
    </source>
</reference>
<dbReference type="STRING" id="351659.SAMN05421784_101131"/>
<comment type="similarity">
    <text evidence="2 7">Belongs to the SprT family.</text>
</comment>
<evidence type="ECO:0000313" key="9">
    <source>
        <dbReference type="EMBL" id="SFU27209.1"/>
    </source>
</evidence>
<dbReference type="InterPro" id="IPR035240">
    <property type="entry name" value="SprT_Zn_ribbon"/>
</dbReference>
<dbReference type="OrthoDB" id="267364at2"/>
<dbReference type="Proteomes" id="UP000242496">
    <property type="component" value="Unassembled WGS sequence"/>
</dbReference>
<keyword evidence="10" id="KW-1185">Reference proteome</keyword>
<dbReference type="SMART" id="SM00731">
    <property type="entry name" value="SprT"/>
    <property type="match status" value="1"/>
</dbReference>
<dbReference type="GO" id="GO:0006950">
    <property type="term" value="P:response to stress"/>
    <property type="evidence" value="ECO:0007669"/>
    <property type="project" value="UniProtKB-ARBA"/>
</dbReference>
<feature type="active site" evidence="7">
    <location>
        <position position="79"/>
    </location>
</feature>
<organism evidence="9 10">
    <name type="scientific">Xenorhabdus koppenhoeferi</name>
    <dbReference type="NCBI Taxonomy" id="351659"/>
    <lineage>
        <taxon>Bacteria</taxon>
        <taxon>Pseudomonadati</taxon>
        <taxon>Pseudomonadota</taxon>
        <taxon>Gammaproteobacteria</taxon>
        <taxon>Enterobacterales</taxon>
        <taxon>Morganellaceae</taxon>
        <taxon>Xenorhabdus</taxon>
    </lineage>
</organism>
<sequence>MKSVRVPLFLQQAVMRAMRQKLAQASNFFQKAFPEPSVTYRQRGTIAGCARLQDWEIRLNPILLIENQQAFIDEVLPHELAHLLTYHQFGQAAPHGKEWRFIMETVLKVSANRTHQFSVNSVRSQIFTYCCHCRQHELTIRQHNKILRGKSCYICRQCGEKLKLPK</sequence>
<evidence type="ECO:0000256" key="2">
    <source>
        <dbReference type="ARBA" id="ARBA00006591"/>
    </source>
</evidence>
<protein>
    <recommendedName>
        <fullName evidence="3 7">Protein SprT</fullName>
    </recommendedName>
</protein>
<dbReference type="RefSeq" id="WP_092547392.1">
    <property type="nucleotide sequence ID" value="NZ_CAWRBG010000044.1"/>
</dbReference>
<dbReference type="InterPro" id="IPR006640">
    <property type="entry name" value="SprT-like_domain"/>
</dbReference>
<evidence type="ECO:0000256" key="3">
    <source>
        <dbReference type="ARBA" id="ARBA00020082"/>
    </source>
</evidence>
<feature type="binding site" evidence="7">
    <location>
        <position position="78"/>
    </location>
    <ligand>
        <name>Zn(2+)</name>
        <dbReference type="ChEBI" id="CHEBI:29105"/>
    </ligand>
</feature>
<keyword evidence="4 7" id="KW-0963">Cytoplasm</keyword>
<comment type="cofactor">
    <cofactor evidence="7">
        <name>Zn(2+)</name>
        <dbReference type="ChEBI" id="CHEBI:29105"/>
    </cofactor>
    <text evidence="7">Binds 1 zinc ion.</text>
</comment>
<evidence type="ECO:0000256" key="1">
    <source>
        <dbReference type="ARBA" id="ARBA00004496"/>
    </source>
</evidence>
<proteinExistence type="inferred from homology"/>
<name>A0A1I7ETI5_9GAMM</name>
<evidence type="ECO:0000259" key="8">
    <source>
        <dbReference type="SMART" id="SM00731"/>
    </source>
</evidence>
<dbReference type="EMBL" id="FPBJ01000001">
    <property type="protein sequence ID" value="SFU27209.1"/>
    <property type="molecule type" value="Genomic_DNA"/>
</dbReference>
<dbReference type="GO" id="GO:0005737">
    <property type="term" value="C:cytoplasm"/>
    <property type="evidence" value="ECO:0007669"/>
    <property type="project" value="UniProtKB-SubCell"/>
</dbReference>
<dbReference type="GO" id="GO:0008270">
    <property type="term" value="F:zinc ion binding"/>
    <property type="evidence" value="ECO:0007669"/>
    <property type="project" value="UniProtKB-UniRule"/>
</dbReference>
<gene>
    <name evidence="7" type="primary">sprT</name>
    <name evidence="9" type="ORF">SAMN05421784_101131</name>
</gene>
<keyword evidence="6 7" id="KW-0862">Zinc</keyword>
<accession>A0A1I7ETI5</accession>
<keyword evidence="5 7" id="KW-0479">Metal-binding</keyword>
<dbReference type="NCBIfam" id="NF003421">
    <property type="entry name" value="PRK04860.1"/>
    <property type="match status" value="1"/>
</dbReference>
<comment type="subcellular location">
    <subcellularLocation>
        <location evidence="1 7">Cytoplasm</location>
    </subcellularLocation>
</comment>
<dbReference type="AlphaFoldDB" id="A0A1I7ETI5"/>
<evidence type="ECO:0000256" key="4">
    <source>
        <dbReference type="ARBA" id="ARBA00022490"/>
    </source>
</evidence>
<evidence type="ECO:0000256" key="5">
    <source>
        <dbReference type="ARBA" id="ARBA00022723"/>
    </source>
</evidence>
<evidence type="ECO:0000256" key="7">
    <source>
        <dbReference type="HAMAP-Rule" id="MF_00746"/>
    </source>
</evidence>
<dbReference type="InterPro" id="IPR023483">
    <property type="entry name" value="Uncharacterised_SprT"/>
</dbReference>
<evidence type="ECO:0000313" key="10">
    <source>
        <dbReference type="Proteomes" id="UP000242496"/>
    </source>
</evidence>
<dbReference type="HAMAP" id="MF_00746">
    <property type="entry name" value="SprT"/>
    <property type="match status" value="1"/>
</dbReference>
<evidence type="ECO:0000256" key="6">
    <source>
        <dbReference type="ARBA" id="ARBA00022833"/>
    </source>
</evidence>
<dbReference type="PANTHER" id="PTHR38773">
    <property type="entry name" value="PROTEIN SPRT"/>
    <property type="match status" value="1"/>
</dbReference>
<feature type="domain" description="SprT-like" evidence="8">
    <location>
        <begin position="16"/>
        <end position="165"/>
    </location>
</feature>
<feature type="binding site" evidence="7">
    <location>
        <position position="82"/>
    </location>
    <ligand>
        <name>Zn(2+)</name>
        <dbReference type="ChEBI" id="CHEBI:29105"/>
    </ligand>
</feature>
<dbReference type="Pfam" id="PF17283">
    <property type="entry name" value="Zn_ribbon_SprT"/>
    <property type="match status" value="1"/>
</dbReference>
<dbReference type="PANTHER" id="PTHR38773:SF1">
    <property type="entry name" value="PROTEIN SPRT"/>
    <property type="match status" value="1"/>
</dbReference>
<dbReference type="Pfam" id="PF10263">
    <property type="entry name" value="SprT-like"/>
    <property type="match status" value="1"/>
</dbReference>